<dbReference type="InterPro" id="IPR051152">
    <property type="entry name" value="C.elegans_Orphan_NR"/>
</dbReference>
<dbReference type="OrthoDB" id="5774400at2759"/>
<evidence type="ECO:0000256" key="2">
    <source>
        <dbReference type="ARBA" id="ARBA00005993"/>
    </source>
</evidence>
<evidence type="ECO:0000256" key="8">
    <source>
        <dbReference type="ARBA" id="ARBA00023163"/>
    </source>
</evidence>
<dbReference type="SMART" id="SM00430">
    <property type="entry name" value="HOLI"/>
    <property type="match status" value="1"/>
</dbReference>
<dbReference type="Gene3D" id="1.10.565.10">
    <property type="entry name" value="Retinoid X Receptor"/>
    <property type="match status" value="1"/>
</dbReference>
<accession>A0A2G5TD86</accession>
<dbReference type="SUPFAM" id="SSF57716">
    <property type="entry name" value="Glucocorticoid receptor-like (DNA-binding domain)"/>
    <property type="match status" value="1"/>
</dbReference>
<feature type="domain" description="NR LBD" evidence="13">
    <location>
        <begin position="124"/>
        <end position="378"/>
    </location>
</feature>
<evidence type="ECO:0000256" key="10">
    <source>
        <dbReference type="ARBA" id="ARBA00023242"/>
    </source>
</evidence>
<dbReference type="GO" id="GO:0003700">
    <property type="term" value="F:DNA-binding transcription factor activity"/>
    <property type="evidence" value="ECO:0007669"/>
    <property type="project" value="InterPro"/>
</dbReference>
<evidence type="ECO:0000259" key="12">
    <source>
        <dbReference type="PROSITE" id="PS51030"/>
    </source>
</evidence>
<dbReference type="SUPFAM" id="SSF48508">
    <property type="entry name" value="Nuclear receptor ligand-binding domain"/>
    <property type="match status" value="1"/>
</dbReference>
<evidence type="ECO:0000256" key="1">
    <source>
        <dbReference type="ARBA" id="ARBA00004123"/>
    </source>
</evidence>
<dbReference type="PROSITE" id="PS00031">
    <property type="entry name" value="NUCLEAR_REC_DBD_1"/>
    <property type="match status" value="1"/>
</dbReference>
<reference evidence="15" key="1">
    <citation type="submission" date="2017-10" db="EMBL/GenBank/DDBJ databases">
        <title>Rapid genome shrinkage in a self-fertile nematode reveals novel sperm competition proteins.</title>
        <authorList>
            <person name="Yin D."/>
            <person name="Schwarz E.M."/>
            <person name="Thomas C.G."/>
            <person name="Felde R.L."/>
            <person name="Korf I.F."/>
            <person name="Cutter A.D."/>
            <person name="Schartner C.M."/>
            <person name="Ralston E.J."/>
            <person name="Meyer B.J."/>
            <person name="Haag E.S."/>
        </authorList>
    </citation>
    <scope>NUCLEOTIDE SEQUENCE [LARGE SCALE GENOMIC DNA]</scope>
    <source>
        <strain evidence="15">JU1422</strain>
    </source>
</reference>
<dbReference type="InterPro" id="IPR000536">
    <property type="entry name" value="Nucl_hrmn_rcpt_lig-bd"/>
</dbReference>
<gene>
    <name evidence="14" type="primary">Cnig_chr_V.g18242</name>
    <name evidence="14" type="ORF">B9Z55_018242</name>
</gene>
<dbReference type="PRINTS" id="PR00047">
    <property type="entry name" value="STROIDFINGER"/>
</dbReference>
<dbReference type="InterPro" id="IPR001628">
    <property type="entry name" value="Znf_hrmn_rcpt"/>
</dbReference>
<evidence type="ECO:0000256" key="7">
    <source>
        <dbReference type="ARBA" id="ARBA00023125"/>
    </source>
</evidence>
<evidence type="ECO:0000256" key="11">
    <source>
        <dbReference type="RuleBase" id="RU004334"/>
    </source>
</evidence>
<evidence type="ECO:0008006" key="16">
    <source>
        <dbReference type="Google" id="ProtNLM"/>
    </source>
</evidence>
<protein>
    <recommendedName>
        <fullName evidence="16">Nuclear receptor domain-containing protein</fullName>
    </recommendedName>
</protein>
<evidence type="ECO:0000256" key="4">
    <source>
        <dbReference type="ARBA" id="ARBA00022771"/>
    </source>
</evidence>
<dbReference type="PANTHER" id="PTHR45680:SF24">
    <property type="entry name" value="NUCLEAR HORMONE RECEPTOR FAMILY-RELATED"/>
    <property type="match status" value="1"/>
</dbReference>
<dbReference type="EMBL" id="PDUG01000005">
    <property type="protein sequence ID" value="PIC25227.1"/>
    <property type="molecule type" value="Genomic_DNA"/>
</dbReference>
<dbReference type="Gene3D" id="3.30.50.10">
    <property type="entry name" value="Erythroid Transcription Factor GATA-1, subunit A"/>
    <property type="match status" value="1"/>
</dbReference>
<sequence length="380" mass="43819">MQKLCQICGADAHGLHFGAISCRACSAFFRRALLSKKSRKTCKNENMCTDFSGLKIPACKVCRMRKCIKMGMKPQTLQKVSRSLEIFVGRPNMVLFTTNTIKKRSYVDVKNLVAAAFEILKFGAPTPLSNNLSQLERMSLEISYSTGKCQKLDTICKNSFSEVWKFDFLTAAKWLTQLEEFTMLPMKIQMQLLQAIWSVFGRIYKSGKTVELRKTQGEHSLTMNLSDKHYVEMENTKIDMSWLSPYPFEQIMAFFCAGSDACETHMMIEDIAKMELSEIELTYMTAQLCFQYAETRFAGTELSGICDRFLKILANDLHEYYMSDTFRNRNYASRIMKMMKINQHLQRAIRLQREKTLIAHTFDIFIADFSHPEMFVDSGC</sequence>
<proteinExistence type="inferred from homology"/>
<evidence type="ECO:0000313" key="14">
    <source>
        <dbReference type="EMBL" id="PIC25227.1"/>
    </source>
</evidence>
<evidence type="ECO:0000256" key="6">
    <source>
        <dbReference type="ARBA" id="ARBA00023015"/>
    </source>
</evidence>
<keyword evidence="9 11" id="KW-0675">Receptor</keyword>
<dbReference type="GO" id="GO:0008270">
    <property type="term" value="F:zinc ion binding"/>
    <property type="evidence" value="ECO:0007669"/>
    <property type="project" value="UniProtKB-KW"/>
</dbReference>
<keyword evidence="5 11" id="KW-0862">Zinc</keyword>
<evidence type="ECO:0000259" key="13">
    <source>
        <dbReference type="PROSITE" id="PS51843"/>
    </source>
</evidence>
<keyword evidence="4 11" id="KW-0863">Zinc-finger</keyword>
<keyword evidence="15" id="KW-1185">Reference proteome</keyword>
<dbReference type="InterPro" id="IPR035500">
    <property type="entry name" value="NHR-like_dom_sf"/>
</dbReference>
<dbReference type="Pfam" id="PF00104">
    <property type="entry name" value="Hormone_recep"/>
    <property type="match status" value="1"/>
</dbReference>
<dbReference type="GO" id="GO:0000978">
    <property type="term" value="F:RNA polymerase II cis-regulatory region sequence-specific DNA binding"/>
    <property type="evidence" value="ECO:0007669"/>
    <property type="project" value="InterPro"/>
</dbReference>
<keyword evidence="10 11" id="KW-0539">Nucleus</keyword>
<evidence type="ECO:0000256" key="9">
    <source>
        <dbReference type="ARBA" id="ARBA00023170"/>
    </source>
</evidence>
<evidence type="ECO:0000256" key="5">
    <source>
        <dbReference type="ARBA" id="ARBA00022833"/>
    </source>
</evidence>
<comment type="caution">
    <text evidence="14">The sequence shown here is derived from an EMBL/GenBank/DDBJ whole genome shotgun (WGS) entry which is preliminary data.</text>
</comment>
<keyword evidence="6 11" id="KW-0805">Transcription regulation</keyword>
<dbReference type="AlphaFoldDB" id="A0A2G5TD86"/>
<dbReference type="Pfam" id="PF00105">
    <property type="entry name" value="zf-C4"/>
    <property type="match status" value="1"/>
</dbReference>
<feature type="domain" description="Nuclear receptor" evidence="12">
    <location>
        <begin position="2"/>
        <end position="79"/>
    </location>
</feature>
<dbReference type="InterPro" id="IPR049636">
    <property type="entry name" value="HNF4-like_DBD"/>
</dbReference>
<dbReference type="InterPro" id="IPR013088">
    <property type="entry name" value="Znf_NHR/GATA"/>
</dbReference>
<dbReference type="PROSITE" id="PS51030">
    <property type="entry name" value="NUCLEAR_REC_DBD_2"/>
    <property type="match status" value="1"/>
</dbReference>
<comment type="subcellular location">
    <subcellularLocation>
        <location evidence="1 11">Nucleus</location>
    </subcellularLocation>
</comment>
<keyword evidence="3 11" id="KW-0479">Metal-binding</keyword>
<dbReference type="STRING" id="1611254.A0A2G5TD86"/>
<dbReference type="Proteomes" id="UP000230233">
    <property type="component" value="Chromosome V"/>
</dbReference>
<dbReference type="SMART" id="SM00399">
    <property type="entry name" value="ZnF_C4"/>
    <property type="match status" value="1"/>
</dbReference>
<organism evidence="14 15">
    <name type="scientific">Caenorhabditis nigoni</name>
    <dbReference type="NCBI Taxonomy" id="1611254"/>
    <lineage>
        <taxon>Eukaryota</taxon>
        <taxon>Metazoa</taxon>
        <taxon>Ecdysozoa</taxon>
        <taxon>Nematoda</taxon>
        <taxon>Chromadorea</taxon>
        <taxon>Rhabditida</taxon>
        <taxon>Rhabditina</taxon>
        <taxon>Rhabditomorpha</taxon>
        <taxon>Rhabditoidea</taxon>
        <taxon>Rhabditidae</taxon>
        <taxon>Peloderinae</taxon>
        <taxon>Caenorhabditis</taxon>
    </lineage>
</organism>
<comment type="similarity">
    <text evidence="2 11">Belongs to the nuclear hormone receptor family.</text>
</comment>
<keyword evidence="7 11" id="KW-0238">DNA-binding</keyword>
<dbReference type="GO" id="GO:0005634">
    <property type="term" value="C:nucleus"/>
    <property type="evidence" value="ECO:0007669"/>
    <property type="project" value="UniProtKB-SubCell"/>
</dbReference>
<evidence type="ECO:0000313" key="15">
    <source>
        <dbReference type="Proteomes" id="UP000230233"/>
    </source>
</evidence>
<dbReference type="PROSITE" id="PS51843">
    <property type="entry name" value="NR_LBD"/>
    <property type="match status" value="1"/>
</dbReference>
<evidence type="ECO:0000256" key="3">
    <source>
        <dbReference type="ARBA" id="ARBA00022723"/>
    </source>
</evidence>
<dbReference type="PANTHER" id="PTHR45680">
    <property type="entry name" value="NUCLEAR HORMONE RECEPTOR FAMILY"/>
    <property type="match status" value="1"/>
</dbReference>
<keyword evidence="8 11" id="KW-0804">Transcription</keyword>
<dbReference type="PROSITE" id="PS51257">
    <property type="entry name" value="PROKAR_LIPOPROTEIN"/>
    <property type="match status" value="1"/>
</dbReference>
<name>A0A2G5TD86_9PELO</name>
<dbReference type="CDD" id="cd06960">
    <property type="entry name" value="NR_DBD_HNF4A"/>
    <property type="match status" value="1"/>
</dbReference>